<evidence type="ECO:0000313" key="3">
    <source>
        <dbReference type="Proteomes" id="UP000572377"/>
    </source>
</evidence>
<accession>A0A849L4H5</accession>
<evidence type="ECO:0000313" key="2">
    <source>
        <dbReference type="EMBL" id="NNU81239.1"/>
    </source>
</evidence>
<dbReference type="EMBL" id="JABFBC010000002">
    <property type="protein sequence ID" value="NNU81239.1"/>
    <property type="molecule type" value="Genomic_DNA"/>
</dbReference>
<dbReference type="RefSeq" id="WP_171326016.1">
    <property type="nucleotide sequence ID" value="NZ_JABFBC010000002.1"/>
</dbReference>
<protein>
    <submittedName>
        <fullName evidence="2">Uncharacterized protein</fullName>
    </submittedName>
</protein>
<proteinExistence type="predicted"/>
<keyword evidence="1" id="KW-0472">Membrane</keyword>
<feature type="transmembrane region" description="Helical" evidence="1">
    <location>
        <begin position="20"/>
        <end position="40"/>
    </location>
</feature>
<organism evidence="2 3">
    <name type="scientific">Halovulum dunhuangense</name>
    <dbReference type="NCBI Taxonomy" id="1505036"/>
    <lineage>
        <taxon>Bacteria</taxon>
        <taxon>Pseudomonadati</taxon>
        <taxon>Pseudomonadota</taxon>
        <taxon>Alphaproteobacteria</taxon>
        <taxon>Rhodobacterales</taxon>
        <taxon>Paracoccaceae</taxon>
        <taxon>Halovulum</taxon>
    </lineage>
</organism>
<evidence type="ECO:0000256" key="1">
    <source>
        <dbReference type="SAM" id="Phobius"/>
    </source>
</evidence>
<reference evidence="2 3" key="1">
    <citation type="submission" date="2020-05" db="EMBL/GenBank/DDBJ databases">
        <title>Gimesia benthica sp. nov., a novel planctomycete isolated from a deep-sea water sample of the Northwest Indian Ocean.</title>
        <authorList>
            <person name="Wang J."/>
            <person name="Ruan C."/>
            <person name="Song L."/>
            <person name="Zhu Y."/>
            <person name="Li A."/>
            <person name="Zheng X."/>
            <person name="Wang L."/>
            <person name="Lu Z."/>
            <person name="Huang Y."/>
            <person name="Du W."/>
            <person name="Zhou Y."/>
            <person name="Huang L."/>
            <person name="Dai X."/>
        </authorList>
    </citation>
    <scope>NUCLEOTIDE SEQUENCE [LARGE SCALE GENOMIC DNA]</scope>
    <source>
        <strain evidence="2 3">YYQ-30</strain>
    </source>
</reference>
<dbReference type="Proteomes" id="UP000572377">
    <property type="component" value="Unassembled WGS sequence"/>
</dbReference>
<keyword evidence="1" id="KW-1133">Transmembrane helix</keyword>
<gene>
    <name evidence="2" type="ORF">HMH01_12410</name>
</gene>
<dbReference type="AlphaFoldDB" id="A0A849L4H5"/>
<comment type="caution">
    <text evidence="2">The sequence shown here is derived from an EMBL/GenBank/DDBJ whole genome shotgun (WGS) entry which is preliminary data.</text>
</comment>
<sequence>MKLFKLKKTFVKDEDGAVTVDWVVLTAAIVGIGLIVLQLIRGGIYDAASAISSSLTNAINQ</sequence>
<keyword evidence="3" id="KW-1185">Reference proteome</keyword>
<name>A0A849L4H5_9RHOB</name>
<keyword evidence="1" id="KW-0812">Transmembrane</keyword>